<dbReference type="EMBL" id="SMOL01000402">
    <property type="protein sequence ID" value="KAB2616572.1"/>
    <property type="molecule type" value="Genomic_DNA"/>
</dbReference>
<organism evidence="1 2">
    <name type="scientific">Pyrus ussuriensis x Pyrus communis</name>
    <dbReference type="NCBI Taxonomy" id="2448454"/>
    <lineage>
        <taxon>Eukaryota</taxon>
        <taxon>Viridiplantae</taxon>
        <taxon>Streptophyta</taxon>
        <taxon>Embryophyta</taxon>
        <taxon>Tracheophyta</taxon>
        <taxon>Spermatophyta</taxon>
        <taxon>Magnoliopsida</taxon>
        <taxon>eudicotyledons</taxon>
        <taxon>Gunneridae</taxon>
        <taxon>Pentapetalae</taxon>
        <taxon>rosids</taxon>
        <taxon>fabids</taxon>
        <taxon>Rosales</taxon>
        <taxon>Rosaceae</taxon>
        <taxon>Amygdaloideae</taxon>
        <taxon>Maleae</taxon>
        <taxon>Pyrus</taxon>
    </lineage>
</organism>
<sequence length="134" mass="14993">MAYNCHLARAHVRQLHPTSQNIARVLLINANHPTPTAHLPFLVRRFSSEDLQQIAQGFPVSLRCHESQVEEEEDEEVEEEAPKDEAEIQVRAAAACSCSHGGSRVLLDFVRLSGLFRINVKPLAFLSVYLCCIS</sequence>
<reference evidence="2" key="2">
    <citation type="submission" date="2019-10" db="EMBL/GenBank/DDBJ databases">
        <title>A de novo genome assembly of a pear dwarfing rootstock.</title>
        <authorList>
            <person name="Wang F."/>
            <person name="Wang J."/>
            <person name="Li S."/>
            <person name="Zhang Y."/>
            <person name="Fang M."/>
            <person name="Ma L."/>
            <person name="Zhao Y."/>
            <person name="Jiang S."/>
        </authorList>
    </citation>
    <scope>NUCLEOTIDE SEQUENCE [LARGE SCALE GENOMIC DNA]</scope>
</reference>
<name>A0A5N5GSE8_9ROSA</name>
<dbReference type="Proteomes" id="UP000327157">
    <property type="component" value="Chromosome 3"/>
</dbReference>
<gene>
    <name evidence="1" type="ORF">D8674_023160</name>
</gene>
<evidence type="ECO:0000313" key="2">
    <source>
        <dbReference type="Proteomes" id="UP000327157"/>
    </source>
</evidence>
<protein>
    <submittedName>
        <fullName evidence="1">Uncharacterized protein</fullName>
    </submittedName>
</protein>
<accession>A0A5N5GSE8</accession>
<reference evidence="1 2" key="1">
    <citation type="submission" date="2019-09" db="EMBL/GenBank/DDBJ databases">
        <authorList>
            <person name="Ou C."/>
        </authorList>
    </citation>
    <scope>NUCLEOTIDE SEQUENCE [LARGE SCALE GENOMIC DNA]</scope>
    <source>
        <strain evidence="1">S2</strain>
        <tissue evidence="1">Leaf</tissue>
    </source>
</reference>
<keyword evidence="2" id="KW-1185">Reference proteome</keyword>
<comment type="caution">
    <text evidence="1">The sequence shown here is derived from an EMBL/GenBank/DDBJ whole genome shotgun (WGS) entry which is preliminary data.</text>
</comment>
<dbReference type="AlphaFoldDB" id="A0A5N5GSE8"/>
<reference evidence="1 2" key="3">
    <citation type="submission" date="2019-11" db="EMBL/GenBank/DDBJ databases">
        <title>A de novo genome assembly of a pear dwarfing rootstock.</title>
        <authorList>
            <person name="Wang F."/>
            <person name="Wang J."/>
            <person name="Li S."/>
            <person name="Zhang Y."/>
            <person name="Fang M."/>
            <person name="Ma L."/>
            <person name="Zhao Y."/>
            <person name="Jiang S."/>
        </authorList>
    </citation>
    <scope>NUCLEOTIDE SEQUENCE [LARGE SCALE GENOMIC DNA]</scope>
    <source>
        <strain evidence="1">S2</strain>
        <tissue evidence="1">Leaf</tissue>
    </source>
</reference>
<evidence type="ECO:0000313" key="1">
    <source>
        <dbReference type="EMBL" id="KAB2616572.1"/>
    </source>
</evidence>
<proteinExistence type="predicted"/>